<dbReference type="Proteomes" id="UP000561326">
    <property type="component" value="Unassembled WGS sequence"/>
</dbReference>
<evidence type="ECO:0000256" key="4">
    <source>
        <dbReference type="ARBA" id="ARBA00022692"/>
    </source>
</evidence>
<evidence type="ECO:0000256" key="6">
    <source>
        <dbReference type="ARBA" id="ARBA00023136"/>
    </source>
</evidence>
<comment type="subcellular location">
    <subcellularLocation>
        <location evidence="1 7">Cell membrane</location>
        <topology evidence="1 7">Multi-pass membrane protein</topology>
    </subcellularLocation>
</comment>
<feature type="transmembrane region" description="Helical" evidence="7">
    <location>
        <begin position="117"/>
        <end position="140"/>
    </location>
</feature>
<accession>A0A848CNS6</accession>
<dbReference type="EMBL" id="JABAGO010000022">
    <property type="protein sequence ID" value="NME99044.1"/>
    <property type="molecule type" value="Genomic_DNA"/>
</dbReference>
<dbReference type="InterPro" id="IPR050366">
    <property type="entry name" value="BP-dependent_transpt_permease"/>
</dbReference>
<gene>
    <name evidence="9" type="ORF">HF838_12320</name>
</gene>
<feature type="transmembrane region" description="Helical" evidence="7">
    <location>
        <begin position="200"/>
        <end position="218"/>
    </location>
</feature>
<dbReference type="Pfam" id="PF12911">
    <property type="entry name" value="OppC_N"/>
    <property type="match status" value="1"/>
</dbReference>
<comment type="caution">
    <text evidence="9">The sequence shown here is derived from an EMBL/GenBank/DDBJ whole genome shotgun (WGS) entry which is preliminary data.</text>
</comment>
<evidence type="ECO:0000256" key="7">
    <source>
        <dbReference type="RuleBase" id="RU363032"/>
    </source>
</evidence>
<feature type="transmembrane region" description="Helical" evidence="7">
    <location>
        <begin position="72"/>
        <end position="96"/>
    </location>
</feature>
<organism evidence="9 10">
    <name type="scientific">Aneurinibacillus aneurinilyticus</name>
    <name type="common">Bacillus aneurinolyticus</name>
    <dbReference type="NCBI Taxonomy" id="1391"/>
    <lineage>
        <taxon>Bacteria</taxon>
        <taxon>Bacillati</taxon>
        <taxon>Bacillota</taxon>
        <taxon>Bacilli</taxon>
        <taxon>Bacillales</taxon>
        <taxon>Paenibacillaceae</taxon>
        <taxon>Aneurinibacillus group</taxon>
        <taxon>Aneurinibacillus</taxon>
    </lineage>
</organism>
<dbReference type="PROSITE" id="PS50928">
    <property type="entry name" value="ABC_TM1"/>
    <property type="match status" value="1"/>
</dbReference>
<sequence>MIGKGKAGAFAAGCLGLIVFVSLCAPWISPYDPNQIDMSNRLMSLSAAHWMGTDQLGRDVYSRILYGGRVSLLLSGVATVSTLLVGFCIGVLGGYFRGKVDTCLQTIVHIFQGVPGLTMMLVIVGVLGPSLKSLFLAIVLTSWADFSRVVRGEVMKIQVEPYIEGTRVLGASAFYIMIVHIIPSIAGTVLVLLTIRMSRTLLMMASLSFLGLGVQPPTPDWSVMLNDARPFLRTQPHLMLAPGICITAVSLSFQIIGDTLRDRLDPKRMQRVEDIA</sequence>
<dbReference type="InterPro" id="IPR000515">
    <property type="entry name" value="MetI-like"/>
</dbReference>
<dbReference type="PANTHER" id="PTHR43386">
    <property type="entry name" value="OLIGOPEPTIDE TRANSPORT SYSTEM PERMEASE PROTEIN APPC"/>
    <property type="match status" value="1"/>
</dbReference>
<feature type="domain" description="ABC transmembrane type-1" evidence="8">
    <location>
        <begin position="68"/>
        <end position="257"/>
    </location>
</feature>
<dbReference type="GO" id="GO:0055085">
    <property type="term" value="P:transmembrane transport"/>
    <property type="evidence" value="ECO:0007669"/>
    <property type="project" value="InterPro"/>
</dbReference>
<evidence type="ECO:0000256" key="5">
    <source>
        <dbReference type="ARBA" id="ARBA00022989"/>
    </source>
</evidence>
<dbReference type="PANTHER" id="PTHR43386:SF25">
    <property type="entry name" value="PEPTIDE ABC TRANSPORTER PERMEASE PROTEIN"/>
    <property type="match status" value="1"/>
</dbReference>
<evidence type="ECO:0000256" key="2">
    <source>
        <dbReference type="ARBA" id="ARBA00022448"/>
    </source>
</evidence>
<dbReference type="GO" id="GO:0005886">
    <property type="term" value="C:plasma membrane"/>
    <property type="evidence" value="ECO:0007669"/>
    <property type="project" value="UniProtKB-SubCell"/>
</dbReference>
<dbReference type="InterPro" id="IPR035906">
    <property type="entry name" value="MetI-like_sf"/>
</dbReference>
<evidence type="ECO:0000259" key="8">
    <source>
        <dbReference type="PROSITE" id="PS50928"/>
    </source>
</evidence>
<keyword evidence="5 7" id="KW-1133">Transmembrane helix</keyword>
<evidence type="ECO:0000256" key="1">
    <source>
        <dbReference type="ARBA" id="ARBA00004651"/>
    </source>
</evidence>
<keyword evidence="3" id="KW-1003">Cell membrane</keyword>
<dbReference type="InterPro" id="IPR025966">
    <property type="entry name" value="OppC_N"/>
</dbReference>
<feature type="transmembrane region" description="Helical" evidence="7">
    <location>
        <begin position="238"/>
        <end position="260"/>
    </location>
</feature>
<keyword evidence="6 7" id="KW-0472">Membrane</keyword>
<evidence type="ECO:0000313" key="10">
    <source>
        <dbReference type="Proteomes" id="UP000561326"/>
    </source>
</evidence>
<dbReference type="Pfam" id="PF00528">
    <property type="entry name" value="BPD_transp_1"/>
    <property type="match status" value="1"/>
</dbReference>
<protein>
    <submittedName>
        <fullName evidence="9">ABC transporter permease</fullName>
    </submittedName>
</protein>
<dbReference type="SUPFAM" id="SSF161098">
    <property type="entry name" value="MetI-like"/>
    <property type="match status" value="1"/>
</dbReference>
<dbReference type="CDD" id="cd06261">
    <property type="entry name" value="TM_PBP2"/>
    <property type="match status" value="1"/>
</dbReference>
<reference evidence="9 10" key="1">
    <citation type="submission" date="2020-04" db="EMBL/GenBank/DDBJ databases">
        <authorList>
            <person name="Hitch T.C.A."/>
            <person name="Wylensek D."/>
            <person name="Clavel T."/>
        </authorList>
    </citation>
    <scope>NUCLEOTIDE SEQUENCE [LARGE SCALE GENOMIC DNA]</scope>
    <source>
        <strain evidence="9 10">WB01_D5_05</strain>
    </source>
</reference>
<dbReference type="Gene3D" id="1.10.3720.10">
    <property type="entry name" value="MetI-like"/>
    <property type="match status" value="1"/>
</dbReference>
<dbReference type="AlphaFoldDB" id="A0A848CNS6"/>
<comment type="similarity">
    <text evidence="7">Belongs to the binding-protein-dependent transport system permease family.</text>
</comment>
<name>A0A848CNS6_ANEAE</name>
<feature type="transmembrane region" description="Helical" evidence="7">
    <location>
        <begin position="173"/>
        <end position="193"/>
    </location>
</feature>
<dbReference type="RefSeq" id="WP_168975380.1">
    <property type="nucleotide sequence ID" value="NZ_JABAGO010000022.1"/>
</dbReference>
<keyword evidence="2 7" id="KW-0813">Transport</keyword>
<feature type="transmembrane region" description="Helical" evidence="7">
    <location>
        <begin position="7"/>
        <end position="28"/>
    </location>
</feature>
<evidence type="ECO:0000313" key="9">
    <source>
        <dbReference type="EMBL" id="NME99044.1"/>
    </source>
</evidence>
<keyword evidence="4 7" id="KW-0812">Transmembrane</keyword>
<proteinExistence type="inferred from homology"/>
<evidence type="ECO:0000256" key="3">
    <source>
        <dbReference type="ARBA" id="ARBA00022475"/>
    </source>
</evidence>